<keyword evidence="1" id="KW-0812">Transmembrane</keyword>
<feature type="transmembrane region" description="Helical" evidence="1">
    <location>
        <begin position="71"/>
        <end position="92"/>
    </location>
</feature>
<feature type="transmembrane region" description="Helical" evidence="1">
    <location>
        <begin position="248"/>
        <end position="273"/>
    </location>
</feature>
<evidence type="ECO:0000259" key="2">
    <source>
        <dbReference type="Pfam" id="PF18920"/>
    </source>
</evidence>
<feature type="transmembrane region" description="Helical" evidence="1">
    <location>
        <begin position="454"/>
        <end position="473"/>
    </location>
</feature>
<dbReference type="AlphaFoldDB" id="A0A6J5ZHC7"/>
<keyword evidence="1" id="KW-1133">Transmembrane helix</keyword>
<evidence type="ECO:0000313" key="3">
    <source>
        <dbReference type="EMBL" id="CAB4340377.1"/>
    </source>
</evidence>
<dbReference type="EMBL" id="CAESAJ010000098">
    <property type="protein sequence ID" value="CAB4340377.1"/>
    <property type="molecule type" value="Genomic_DNA"/>
</dbReference>
<name>A0A6J5ZHC7_9ZZZZ</name>
<keyword evidence="1" id="KW-0472">Membrane</keyword>
<accession>A0A6J5ZHC7</accession>
<proteinExistence type="predicted"/>
<feature type="transmembrane region" description="Helical" evidence="1">
    <location>
        <begin position="148"/>
        <end position="167"/>
    </location>
</feature>
<feature type="transmembrane region" description="Helical" evidence="1">
    <location>
        <begin position="369"/>
        <end position="392"/>
    </location>
</feature>
<evidence type="ECO:0000256" key="1">
    <source>
        <dbReference type="SAM" id="Phobius"/>
    </source>
</evidence>
<protein>
    <submittedName>
        <fullName evidence="3">Unannotated protein</fullName>
    </submittedName>
</protein>
<organism evidence="3">
    <name type="scientific">freshwater metagenome</name>
    <dbReference type="NCBI Taxonomy" id="449393"/>
    <lineage>
        <taxon>unclassified sequences</taxon>
        <taxon>metagenomes</taxon>
        <taxon>ecological metagenomes</taxon>
    </lineage>
</organism>
<feature type="transmembrane region" description="Helical" evidence="1">
    <location>
        <begin position="35"/>
        <end position="59"/>
    </location>
</feature>
<reference evidence="3" key="1">
    <citation type="submission" date="2020-05" db="EMBL/GenBank/DDBJ databases">
        <authorList>
            <person name="Chiriac C."/>
            <person name="Salcher M."/>
            <person name="Ghai R."/>
            <person name="Kavagutti S V."/>
        </authorList>
    </citation>
    <scope>NUCLEOTIDE SEQUENCE</scope>
</reference>
<dbReference type="InterPro" id="IPR043728">
    <property type="entry name" value="DUF5671"/>
</dbReference>
<feature type="domain" description="DUF5671" evidence="2">
    <location>
        <begin position="327"/>
        <end position="461"/>
    </location>
</feature>
<dbReference type="Pfam" id="PF18920">
    <property type="entry name" value="DUF5671"/>
    <property type="match status" value="3"/>
</dbReference>
<feature type="transmembrane region" description="Helical" evidence="1">
    <location>
        <begin position="294"/>
        <end position="311"/>
    </location>
</feature>
<feature type="transmembrane region" description="Helical" evidence="1">
    <location>
        <begin position="412"/>
        <end position="433"/>
    </location>
</feature>
<feature type="transmembrane region" description="Helical" evidence="1">
    <location>
        <begin position="331"/>
        <end position="357"/>
    </location>
</feature>
<gene>
    <name evidence="3" type="ORF">UFOPK3770_00905</name>
</gene>
<feature type="domain" description="DUF5671" evidence="2">
    <location>
        <begin position="178"/>
        <end position="283"/>
    </location>
</feature>
<feature type="domain" description="DUF5671" evidence="2">
    <location>
        <begin position="33"/>
        <end position="136"/>
    </location>
</feature>
<feature type="transmembrane region" description="Helical" evidence="1">
    <location>
        <begin position="216"/>
        <end position="236"/>
    </location>
</feature>
<feature type="transmembrane region" description="Helical" evidence="1">
    <location>
        <begin position="173"/>
        <end position="195"/>
    </location>
</feature>
<feature type="transmembrane region" description="Helical" evidence="1">
    <location>
        <begin position="104"/>
        <end position="136"/>
    </location>
</feature>
<sequence>MLNVAVIAAIIFGLRKLFGASGQRSMANGVQGIFQYALTFGLLMVVAVGLSGLLASALGSGTQLVTNQSELARNVTFTVVGLPLLAGMIVWIRKRFHNDPNEGHSIAAVLFVLVASISALAVTMASATGVLYWAFGVSSYRSSSAGQFIVWSLLWLGLWLIQARVIPRDHNQIHYILGSIIGLVTAGVGLVRLIAATIDMLGTVIPDRLVSTSDHPIAQAAVNFLVGALVWLVYWLRQAVNSQRSPLWLVYVLLVGVGGGLVMALVSTSTVIYRTLVWFIGQPIATTIEQHFRGASNAVGSIVVGLLVWWYHRTLLGTRTERTEVQRIYSYLIAGVGLIASGIGFTITLVAIFEALIKQNVLVGGDAKNTLLASATAMLVGVPVWLIYWRGIQRNVQADPDEELSSPTRRTYLYALFGVGGISSVIALLAGVYQLLNDLFNSRLNLNTVRDMRFAVAVLVSTASVALYHWLIYRQERDIDVRQAPRAKRVTLIGILDPEFVKLVIARTHARIDVLERTDDSDTQWPIDAVVELIEQTQSHRLVVVNDASGPFVIPIAD</sequence>